<dbReference type="PANTHER" id="PTHR30086">
    <property type="entry name" value="ARGININE EXPORTER PROTEIN ARGO"/>
    <property type="match status" value="1"/>
</dbReference>
<evidence type="ECO:0000256" key="3">
    <source>
        <dbReference type="ARBA" id="ARBA00022692"/>
    </source>
</evidence>
<dbReference type="Proteomes" id="UP000239549">
    <property type="component" value="Unassembled WGS sequence"/>
</dbReference>
<keyword evidence="4 6" id="KW-1133">Transmembrane helix</keyword>
<dbReference type="RefSeq" id="WP_104373300.1">
    <property type="nucleotide sequence ID" value="NZ_BFAV01000157.1"/>
</dbReference>
<accession>A0A2L2XGE8</accession>
<dbReference type="Pfam" id="PF01810">
    <property type="entry name" value="LysE"/>
    <property type="match status" value="1"/>
</dbReference>
<keyword evidence="2" id="KW-1003">Cell membrane</keyword>
<evidence type="ECO:0000313" key="8">
    <source>
        <dbReference type="Proteomes" id="UP000239549"/>
    </source>
</evidence>
<proteinExistence type="predicted"/>
<dbReference type="InterPro" id="IPR001123">
    <property type="entry name" value="LeuE-type"/>
</dbReference>
<keyword evidence="5 6" id="KW-0472">Membrane</keyword>
<reference evidence="8" key="1">
    <citation type="submission" date="2018-02" db="EMBL/GenBank/DDBJ databases">
        <title>Genome sequence of Desulfocucumis palustris strain NAW-5.</title>
        <authorList>
            <person name="Watanabe M."/>
            <person name="Kojima H."/>
            <person name="Fukui M."/>
        </authorList>
    </citation>
    <scope>NUCLEOTIDE SEQUENCE [LARGE SCALE GENOMIC DNA]</scope>
    <source>
        <strain evidence="8">NAW-5</strain>
    </source>
</reference>
<dbReference type="AlphaFoldDB" id="A0A2L2XGE8"/>
<evidence type="ECO:0000256" key="1">
    <source>
        <dbReference type="ARBA" id="ARBA00004651"/>
    </source>
</evidence>
<evidence type="ECO:0000256" key="5">
    <source>
        <dbReference type="ARBA" id="ARBA00023136"/>
    </source>
</evidence>
<feature type="transmembrane region" description="Helical" evidence="6">
    <location>
        <begin position="6"/>
        <end position="29"/>
    </location>
</feature>
<dbReference type="OrthoDB" id="9784202at2"/>
<name>A0A2L2XGE8_9FIRM</name>
<keyword evidence="3 6" id="KW-0812">Transmembrane</keyword>
<comment type="subcellular location">
    <subcellularLocation>
        <location evidence="1">Cell membrane</location>
        <topology evidence="1">Multi-pass membrane protein</topology>
    </subcellularLocation>
</comment>
<organism evidence="7 8">
    <name type="scientific">Desulfocucumis palustris</name>
    <dbReference type="NCBI Taxonomy" id="1898651"/>
    <lineage>
        <taxon>Bacteria</taxon>
        <taxon>Bacillati</taxon>
        <taxon>Bacillota</taxon>
        <taxon>Clostridia</taxon>
        <taxon>Eubacteriales</taxon>
        <taxon>Desulfocucumaceae</taxon>
        <taxon>Desulfocucumis</taxon>
    </lineage>
</organism>
<feature type="transmembrane region" description="Helical" evidence="6">
    <location>
        <begin position="66"/>
        <end position="89"/>
    </location>
</feature>
<sequence length="211" mass="22785">MPEFSTLVLFIGSALVFLLIPGPSVLYIVTRSMDQGRLAGIVSALGIQFGTLFHIAAAALGLSALILSSALAFSALKYIGAVYLIYLGIRKLIVDEKLRQTEIKEQKELKRIFCQAVLVNLLNPKTALFFLAFLPQFIDTSKGTIVEQFIFLGLLLAAMGLCSDSLYAITAGSVGHWLKGNSSFLRAQRYFTGTIYLGLGVATALTGANKK</sequence>
<feature type="transmembrane region" description="Helical" evidence="6">
    <location>
        <begin position="41"/>
        <end position="60"/>
    </location>
</feature>
<keyword evidence="8" id="KW-1185">Reference proteome</keyword>
<evidence type="ECO:0000256" key="6">
    <source>
        <dbReference type="SAM" id="Phobius"/>
    </source>
</evidence>
<gene>
    <name evidence="7" type="ORF">DCCM_4333</name>
</gene>
<protein>
    <submittedName>
        <fullName evidence="7">RhtB family transporter</fullName>
    </submittedName>
</protein>
<feature type="transmembrane region" description="Helical" evidence="6">
    <location>
        <begin position="190"/>
        <end position="208"/>
    </location>
</feature>
<evidence type="ECO:0000256" key="4">
    <source>
        <dbReference type="ARBA" id="ARBA00022989"/>
    </source>
</evidence>
<dbReference type="EMBL" id="BFAV01000157">
    <property type="protein sequence ID" value="GBF35210.1"/>
    <property type="molecule type" value="Genomic_DNA"/>
</dbReference>
<evidence type="ECO:0000313" key="7">
    <source>
        <dbReference type="EMBL" id="GBF35210.1"/>
    </source>
</evidence>
<dbReference type="PIRSF" id="PIRSF006324">
    <property type="entry name" value="LeuE"/>
    <property type="match status" value="1"/>
</dbReference>
<feature type="transmembrane region" description="Helical" evidence="6">
    <location>
        <begin position="149"/>
        <end position="169"/>
    </location>
</feature>
<dbReference type="GO" id="GO:0005886">
    <property type="term" value="C:plasma membrane"/>
    <property type="evidence" value="ECO:0007669"/>
    <property type="project" value="UniProtKB-SubCell"/>
</dbReference>
<evidence type="ECO:0000256" key="2">
    <source>
        <dbReference type="ARBA" id="ARBA00022475"/>
    </source>
</evidence>
<comment type="caution">
    <text evidence="7">The sequence shown here is derived from an EMBL/GenBank/DDBJ whole genome shotgun (WGS) entry which is preliminary data.</text>
</comment>
<dbReference type="GO" id="GO:0015171">
    <property type="term" value="F:amino acid transmembrane transporter activity"/>
    <property type="evidence" value="ECO:0007669"/>
    <property type="project" value="TreeGrafter"/>
</dbReference>
<dbReference type="PANTHER" id="PTHR30086:SF20">
    <property type="entry name" value="ARGININE EXPORTER PROTEIN ARGO-RELATED"/>
    <property type="match status" value="1"/>
</dbReference>